<protein>
    <recommendedName>
        <fullName evidence="3">F-box domain-containing protein</fullName>
    </recommendedName>
</protein>
<sequence length="533" mass="61083">MSPSSPIHVPELVEFICKHLNRTAMARCTLVSKSWYTAFTPHLYRDVKMFYTHQNRIEKQKPILDLKKYGIHARSLTFDTLWLPHPTPPEEELFGSTCNHLTTLYLNLGILNMNNIGSLHCARLLDLIRHNPSIMTLHLHHGYSAEMDQLITDSKILKRLPGLQNLVLMNSYISNDSSFDELLDCGPQLVKLDYDIRWDRRKRTAATTATAIATTTTVVDSMNDHRPRPMWTKISSLTIKDYPGSRAIELVAQCPNLQHLTAILLNDEDRHSVLNQMVQHRRLLGGNHPTCLSSLDLFGVRGHDSMKALADLLRVCADSTRLRAFLLDCSGMSEEIMKELLTYHAESLEKVIISLCDYGPDSSQSSSFLSKCPRLRNLKIWSRSQRINLEDLVESPWVCHDLQFLDIRLSRSASAVTLTMPLYAPEQQQQQQQTALPAIPEEEHDDEDETELQRRLWEQIANLTKIERLNIILKKTVRTEGATLWATQDGLEKLLGLKRLTEITISKLKNPPSNIDRRQLLNKLPKLRINYSY</sequence>
<dbReference type="AlphaFoldDB" id="A0A9P6LU27"/>
<reference evidence="1" key="1">
    <citation type="journal article" date="2020" name="Fungal Divers.">
        <title>Resolving the Mortierellaceae phylogeny through synthesis of multi-gene phylogenetics and phylogenomics.</title>
        <authorList>
            <person name="Vandepol N."/>
            <person name="Liber J."/>
            <person name="Desiro A."/>
            <person name="Na H."/>
            <person name="Kennedy M."/>
            <person name="Barry K."/>
            <person name="Grigoriev I.V."/>
            <person name="Miller A.N."/>
            <person name="O'Donnell K."/>
            <person name="Stajich J.E."/>
            <person name="Bonito G."/>
        </authorList>
    </citation>
    <scope>NUCLEOTIDE SEQUENCE</scope>
    <source>
        <strain evidence="1">MES-2147</strain>
    </source>
</reference>
<dbReference type="Proteomes" id="UP000749646">
    <property type="component" value="Unassembled WGS sequence"/>
</dbReference>
<dbReference type="InterPro" id="IPR036047">
    <property type="entry name" value="F-box-like_dom_sf"/>
</dbReference>
<dbReference type="OrthoDB" id="2437369at2759"/>
<gene>
    <name evidence="1" type="ORF">BGZ65_008765</name>
</gene>
<accession>A0A9P6LU27</accession>
<comment type="caution">
    <text evidence="1">The sequence shown here is derived from an EMBL/GenBank/DDBJ whole genome shotgun (WGS) entry which is preliminary data.</text>
</comment>
<evidence type="ECO:0000313" key="1">
    <source>
        <dbReference type="EMBL" id="KAF9939965.1"/>
    </source>
</evidence>
<evidence type="ECO:0000313" key="2">
    <source>
        <dbReference type="Proteomes" id="UP000749646"/>
    </source>
</evidence>
<dbReference type="InterPro" id="IPR032675">
    <property type="entry name" value="LRR_dom_sf"/>
</dbReference>
<dbReference type="Gene3D" id="3.80.10.10">
    <property type="entry name" value="Ribonuclease Inhibitor"/>
    <property type="match status" value="1"/>
</dbReference>
<organism evidence="1 2">
    <name type="scientific">Modicella reniformis</name>
    <dbReference type="NCBI Taxonomy" id="1440133"/>
    <lineage>
        <taxon>Eukaryota</taxon>
        <taxon>Fungi</taxon>
        <taxon>Fungi incertae sedis</taxon>
        <taxon>Mucoromycota</taxon>
        <taxon>Mortierellomycotina</taxon>
        <taxon>Mortierellomycetes</taxon>
        <taxon>Mortierellales</taxon>
        <taxon>Mortierellaceae</taxon>
        <taxon>Modicella</taxon>
    </lineage>
</organism>
<name>A0A9P6LU27_9FUNG</name>
<keyword evidence="2" id="KW-1185">Reference proteome</keyword>
<proteinExistence type="predicted"/>
<evidence type="ECO:0008006" key="3">
    <source>
        <dbReference type="Google" id="ProtNLM"/>
    </source>
</evidence>
<dbReference type="EMBL" id="JAAAHW010009491">
    <property type="protein sequence ID" value="KAF9939965.1"/>
    <property type="molecule type" value="Genomic_DNA"/>
</dbReference>
<dbReference type="SUPFAM" id="SSF81383">
    <property type="entry name" value="F-box domain"/>
    <property type="match status" value="1"/>
</dbReference>
<dbReference type="SUPFAM" id="SSF52047">
    <property type="entry name" value="RNI-like"/>
    <property type="match status" value="1"/>
</dbReference>